<dbReference type="Proteomes" id="UP000320551">
    <property type="component" value="Unassembled WGS sequence"/>
</dbReference>
<dbReference type="AlphaFoldDB" id="A0A552DZW9"/>
<evidence type="ECO:0000313" key="2">
    <source>
        <dbReference type="Proteomes" id="UP000320551"/>
    </source>
</evidence>
<gene>
    <name evidence="1" type="ORF">EWV80_06365</name>
</gene>
<protein>
    <submittedName>
        <fullName evidence="1">Uncharacterized protein</fullName>
    </submittedName>
</protein>
<proteinExistence type="predicted"/>
<name>A0A552DZW9_MICAE</name>
<evidence type="ECO:0000313" key="1">
    <source>
        <dbReference type="EMBL" id="TRU27788.1"/>
    </source>
</evidence>
<dbReference type="EMBL" id="SFBK01000077">
    <property type="protein sequence ID" value="TRU27788.1"/>
    <property type="molecule type" value="Genomic_DNA"/>
</dbReference>
<comment type="caution">
    <text evidence="1">The sequence shown here is derived from an EMBL/GenBank/DDBJ whole genome shotgun (WGS) entry which is preliminary data.</text>
</comment>
<reference evidence="1 2" key="1">
    <citation type="submission" date="2019-01" db="EMBL/GenBank/DDBJ databases">
        <title>Coherence of Microcystis species and biogeography revealed through population genomics.</title>
        <authorList>
            <person name="Perez-Carrascal O.M."/>
            <person name="Terrat Y."/>
            <person name="Giani A."/>
            <person name="Fortin N."/>
            <person name="Tromas N."/>
            <person name="Shapiro B.J."/>
        </authorList>
    </citation>
    <scope>NUCLEOTIDE SEQUENCE [LARGE SCALE GENOMIC DNA]</scope>
    <source>
        <strain evidence="1">Ma_QC_B_20070730_S2</strain>
    </source>
</reference>
<sequence>MTAFETPESLRHHLASLLFQQIFKSKEFLLMITSQSLKQLHSFVVSTDTNKASRASDSDGVKTTQNYYNRIVKQCKKLAQLVAISWLEHENSEQIRRIFLHFKNNDFQRQSPTYIDMVDLLTGKKGDLLEPWFPDNSFGAIFDQEEIDYFLLQVKWDTFEGSLQEIPQPSLEQKGPFFIMTLPYPPKPSAENVNLDDVPRAWLTSKVDVNNPNEIVSDPFPPVPYLPTTCS</sequence>
<accession>A0A552DZW9</accession>
<organism evidence="1 2">
    <name type="scientific">Microcystis aeruginosa Ma_QC_B_20070730_S2</name>
    <dbReference type="NCBI Taxonomy" id="2486256"/>
    <lineage>
        <taxon>Bacteria</taxon>
        <taxon>Bacillati</taxon>
        <taxon>Cyanobacteriota</taxon>
        <taxon>Cyanophyceae</taxon>
        <taxon>Oscillatoriophycideae</taxon>
        <taxon>Chroococcales</taxon>
        <taxon>Microcystaceae</taxon>
        <taxon>Microcystis</taxon>
    </lineage>
</organism>